<keyword evidence="5 7" id="KW-0067">ATP-binding</keyword>
<dbReference type="InterPro" id="IPR049940">
    <property type="entry name" value="GluQ/Sye"/>
</dbReference>
<feature type="domain" description="Glutamyl/glutaminyl-tRNA synthetase class Ib catalytic" evidence="8">
    <location>
        <begin position="6"/>
        <end position="130"/>
    </location>
</feature>
<dbReference type="Gene3D" id="3.40.50.620">
    <property type="entry name" value="HUPs"/>
    <property type="match status" value="1"/>
</dbReference>
<keyword evidence="6 7" id="KW-0030">Aminoacyl-tRNA synthetase</keyword>
<evidence type="ECO:0000256" key="5">
    <source>
        <dbReference type="ARBA" id="ARBA00022840"/>
    </source>
</evidence>
<feature type="domain" description="Glutamyl/glutaminyl-tRNA synthetase class Ib catalytic" evidence="8">
    <location>
        <begin position="213"/>
        <end position="308"/>
    </location>
</feature>
<evidence type="ECO:0000313" key="9">
    <source>
        <dbReference type="EMBL" id="GGX65643.1"/>
    </source>
</evidence>
<evidence type="ECO:0000256" key="7">
    <source>
        <dbReference type="RuleBase" id="RU363037"/>
    </source>
</evidence>
<keyword evidence="10" id="KW-1185">Reference proteome</keyword>
<evidence type="ECO:0000256" key="3">
    <source>
        <dbReference type="ARBA" id="ARBA00022741"/>
    </source>
</evidence>
<dbReference type="GO" id="GO:0004818">
    <property type="term" value="F:glutamate-tRNA ligase activity"/>
    <property type="evidence" value="ECO:0007669"/>
    <property type="project" value="TreeGrafter"/>
</dbReference>
<keyword evidence="1 7" id="KW-0436">Ligase</keyword>
<keyword evidence="2" id="KW-0479">Metal-binding</keyword>
<dbReference type="InterPro" id="IPR014729">
    <property type="entry name" value="Rossmann-like_a/b/a_fold"/>
</dbReference>
<evidence type="ECO:0000256" key="1">
    <source>
        <dbReference type="ARBA" id="ARBA00022598"/>
    </source>
</evidence>
<dbReference type="GO" id="GO:0005524">
    <property type="term" value="F:ATP binding"/>
    <property type="evidence" value="ECO:0007669"/>
    <property type="project" value="UniProtKB-KW"/>
</dbReference>
<dbReference type="EMBL" id="BMYV01000001">
    <property type="protein sequence ID" value="GGX65643.1"/>
    <property type="molecule type" value="Genomic_DNA"/>
</dbReference>
<evidence type="ECO:0000313" key="10">
    <source>
        <dbReference type="Proteomes" id="UP000600865"/>
    </source>
</evidence>
<evidence type="ECO:0000256" key="6">
    <source>
        <dbReference type="ARBA" id="ARBA00023146"/>
    </source>
</evidence>
<accession>A0A918KLQ0</accession>
<sequence length="321" mass="35491">MNSREIITRFAPSPTGRLHIGHASAASAVFDFAETHDGTALLRIEDIDHTRCRPAFTDGIYEDLTWLGYDWPKPARVQSAHFADYAAVVGDLMNKGLAYPCTLTRSELKAGHLTHRNNPPEFSSEDLERWSEQSLHSIGRNPFLVTISVLQAAALQSKPSLPFTIRLDLDRAMETVSDQSLTYLNLKDAGDLMALNPLDARPSLLDWAASDRPDPIIARRDIGCSYHIAVTHDDHIQGVTHVVRGADFIDQTPLHVLIQTLMGWHTPIYHHHPLITDDTGRKLSKSARDLTLQTLRERGATPAEVLSHRLSLGLNGAAGAV</sequence>
<dbReference type="Pfam" id="PF00749">
    <property type="entry name" value="tRNA-synt_1c"/>
    <property type="match status" value="2"/>
</dbReference>
<dbReference type="PROSITE" id="PS00178">
    <property type="entry name" value="AA_TRNA_LIGASE_I"/>
    <property type="match status" value="1"/>
</dbReference>
<proteinExistence type="inferred from homology"/>
<dbReference type="GO" id="GO:0005829">
    <property type="term" value="C:cytosol"/>
    <property type="evidence" value="ECO:0007669"/>
    <property type="project" value="TreeGrafter"/>
</dbReference>
<protein>
    <submittedName>
        <fullName evidence="9">tRNA glutamyl-Q(34) synthetase GluQRS</fullName>
    </submittedName>
</protein>
<dbReference type="PANTHER" id="PTHR43311">
    <property type="entry name" value="GLUTAMATE--TRNA LIGASE"/>
    <property type="match status" value="1"/>
</dbReference>
<comment type="similarity">
    <text evidence="7">Belongs to the class-I aminoacyl-tRNA synthetase family.</text>
</comment>
<dbReference type="NCBIfam" id="NF004315">
    <property type="entry name" value="PRK05710.1-4"/>
    <property type="match status" value="1"/>
</dbReference>
<dbReference type="InterPro" id="IPR000924">
    <property type="entry name" value="Glu/Gln-tRNA-synth"/>
</dbReference>
<dbReference type="InterPro" id="IPR020058">
    <property type="entry name" value="Glu/Gln-tRNA-synth_Ib_cat-dom"/>
</dbReference>
<gene>
    <name evidence="9" type="ORF">GCM10011309_14880</name>
</gene>
<evidence type="ECO:0000259" key="8">
    <source>
        <dbReference type="Pfam" id="PF00749"/>
    </source>
</evidence>
<dbReference type="RefSeq" id="WP_189583466.1">
    <property type="nucleotide sequence ID" value="NZ_BMYV01000001.1"/>
</dbReference>
<keyword evidence="3 7" id="KW-0547">Nucleotide-binding</keyword>
<dbReference type="PANTHER" id="PTHR43311:SF1">
    <property type="entry name" value="GLUTAMYL-Q TRNA(ASP) SYNTHETASE"/>
    <property type="match status" value="1"/>
</dbReference>
<name>A0A918KLQ0_9PROT</name>
<dbReference type="AlphaFoldDB" id="A0A918KLQ0"/>
<evidence type="ECO:0000256" key="2">
    <source>
        <dbReference type="ARBA" id="ARBA00022723"/>
    </source>
</evidence>
<dbReference type="InterPro" id="IPR001412">
    <property type="entry name" value="aa-tRNA-synth_I_CS"/>
</dbReference>
<dbReference type="Proteomes" id="UP000600865">
    <property type="component" value="Unassembled WGS sequence"/>
</dbReference>
<keyword evidence="4" id="KW-0862">Zinc</keyword>
<evidence type="ECO:0000256" key="4">
    <source>
        <dbReference type="ARBA" id="ARBA00022833"/>
    </source>
</evidence>
<dbReference type="GO" id="GO:0006424">
    <property type="term" value="P:glutamyl-tRNA aminoacylation"/>
    <property type="evidence" value="ECO:0007669"/>
    <property type="project" value="TreeGrafter"/>
</dbReference>
<dbReference type="PRINTS" id="PR00987">
    <property type="entry name" value="TRNASYNTHGLU"/>
</dbReference>
<dbReference type="SUPFAM" id="SSF52374">
    <property type="entry name" value="Nucleotidylyl transferase"/>
    <property type="match status" value="1"/>
</dbReference>
<organism evidence="9 10">
    <name type="scientific">Litorimonas cladophorae</name>
    <dbReference type="NCBI Taxonomy" id="1220491"/>
    <lineage>
        <taxon>Bacteria</taxon>
        <taxon>Pseudomonadati</taxon>
        <taxon>Pseudomonadota</taxon>
        <taxon>Alphaproteobacteria</taxon>
        <taxon>Maricaulales</taxon>
        <taxon>Robiginitomaculaceae</taxon>
    </lineage>
</organism>
<reference evidence="9 10" key="1">
    <citation type="journal article" date="2014" name="Int. J. Syst. Evol. Microbiol.">
        <title>Complete genome sequence of Corynebacterium casei LMG S-19264T (=DSM 44701T), isolated from a smear-ripened cheese.</title>
        <authorList>
            <consortium name="US DOE Joint Genome Institute (JGI-PGF)"/>
            <person name="Walter F."/>
            <person name="Albersmeier A."/>
            <person name="Kalinowski J."/>
            <person name="Ruckert C."/>
        </authorList>
    </citation>
    <scope>NUCLEOTIDE SEQUENCE [LARGE SCALE GENOMIC DNA]</scope>
    <source>
        <strain evidence="9 10">KCTC 23968</strain>
    </source>
</reference>
<keyword evidence="7" id="KW-0648">Protein biosynthesis</keyword>
<comment type="caution">
    <text evidence="9">The sequence shown here is derived from an EMBL/GenBank/DDBJ whole genome shotgun (WGS) entry which is preliminary data.</text>
</comment>